<name>A0A0F9HI16_9ZZZZ</name>
<accession>A0A0F9HI16</accession>
<comment type="caution">
    <text evidence="1">The sequence shown here is derived from an EMBL/GenBank/DDBJ whole genome shotgun (WGS) entry which is preliminary data.</text>
</comment>
<protein>
    <recommendedName>
        <fullName evidence="2">Methyltransferase type 11 domain-containing protein</fullName>
    </recommendedName>
</protein>
<dbReference type="Gene3D" id="3.40.50.150">
    <property type="entry name" value="Vaccinia Virus protein VP39"/>
    <property type="match status" value="1"/>
</dbReference>
<proteinExistence type="predicted"/>
<dbReference type="EMBL" id="LAZR01024539">
    <property type="protein sequence ID" value="KKL74802.1"/>
    <property type="molecule type" value="Genomic_DNA"/>
</dbReference>
<dbReference type="InterPro" id="IPR029063">
    <property type="entry name" value="SAM-dependent_MTases_sf"/>
</dbReference>
<evidence type="ECO:0000313" key="1">
    <source>
        <dbReference type="EMBL" id="KKL74802.1"/>
    </source>
</evidence>
<dbReference type="Pfam" id="PF13489">
    <property type="entry name" value="Methyltransf_23"/>
    <property type="match status" value="1"/>
</dbReference>
<dbReference type="AlphaFoldDB" id="A0A0F9HI16"/>
<organism evidence="1">
    <name type="scientific">marine sediment metagenome</name>
    <dbReference type="NCBI Taxonomy" id="412755"/>
    <lineage>
        <taxon>unclassified sequences</taxon>
        <taxon>metagenomes</taxon>
        <taxon>ecological metagenomes</taxon>
    </lineage>
</organism>
<dbReference type="CDD" id="cd02440">
    <property type="entry name" value="AdoMet_MTases"/>
    <property type="match status" value="1"/>
</dbReference>
<reference evidence="1" key="1">
    <citation type="journal article" date="2015" name="Nature">
        <title>Complex archaea that bridge the gap between prokaryotes and eukaryotes.</title>
        <authorList>
            <person name="Spang A."/>
            <person name="Saw J.H."/>
            <person name="Jorgensen S.L."/>
            <person name="Zaremba-Niedzwiedzka K."/>
            <person name="Martijn J."/>
            <person name="Lind A.E."/>
            <person name="van Eijk R."/>
            <person name="Schleper C."/>
            <person name="Guy L."/>
            <person name="Ettema T.J."/>
        </authorList>
    </citation>
    <scope>NUCLEOTIDE SEQUENCE</scope>
</reference>
<dbReference type="SUPFAM" id="SSF53335">
    <property type="entry name" value="S-adenosyl-L-methionine-dependent methyltransferases"/>
    <property type="match status" value="1"/>
</dbReference>
<sequence length="197" mass="22434">MEKFHGGIQSEADLQKRWDALNLGDLKGKRVLVVGAAEGWFSKKCQDAGAEVTAVEPVRAVLSEIEVISDHFDRLGVMPSECLPPCVFGTDYDREFDIVLMLRVLYHMKVPQMALRRASWALKPGGVLYLENWFEDPAANDSVTMQMYEDKPDGWRFVPSPACVARLLIHYGFEDLKIIHQYQSDQRQIWCATKSIK</sequence>
<evidence type="ECO:0008006" key="2">
    <source>
        <dbReference type="Google" id="ProtNLM"/>
    </source>
</evidence>
<gene>
    <name evidence="1" type="ORF">LCGC14_2061250</name>
</gene>